<gene>
    <name evidence="1" type="ORF">ACFQGD_27535</name>
</gene>
<accession>A0ABW2C692</accession>
<proteinExistence type="predicted"/>
<comment type="caution">
    <text evidence="1">The sequence shown here is derived from an EMBL/GenBank/DDBJ whole genome shotgun (WGS) entry which is preliminary data.</text>
</comment>
<dbReference type="EMBL" id="JBHSXX010000001">
    <property type="protein sequence ID" value="MFC6870886.1"/>
    <property type="molecule type" value="Genomic_DNA"/>
</dbReference>
<reference evidence="2" key="1">
    <citation type="journal article" date="2019" name="Int. J. Syst. Evol. Microbiol.">
        <title>The Global Catalogue of Microorganisms (GCM) 10K type strain sequencing project: providing services to taxonomists for standard genome sequencing and annotation.</title>
        <authorList>
            <consortium name="The Broad Institute Genomics Platform"/>
            <consortium name="The Broad Institute Genome Sequencing Center for Infectious Disease"/>
            <person name="Wu L."/>
            <person name="Ma J."/>
        </authorList>
    </citation>
    <scope>NUCLEOTIDE SEQUENCE [LARGE SCALE GENOMIC DNA]</scope>
    <source>
        <strain evidence="2">KCTC 32255</strain>
    </source>
</reference>
<sequence length="141" mass="15651">MTEFFAHIDGKLAPNDAGSPKVQRNNREVLNLLTKRARTLHLGTANYCWFTDPSRALCLKLAGTPDAEKPLAGMCDSARCPQATHHPCHRPVWAEHAQQTTTFLGDLGPTGKIEKARLQADLDRAQRVLDAIDNDTIHEKE</sequence>
<evidence type="ECO:0000313" key="1">
    <source>
        <dbReference type="EMBL" id="MFC6870886.1"/>
    </source>
</evidence>
<evidence type="ECO:0000313" key="2">
    <source>
        <dbReference type="Proteomes" id="UP001596337"/>
    </source>
</evidence>
<protein>
    <submittedName>
        <fullName evidence="1">Uncharacterized protein</fullName>
    </submittedName>
</protein>
<name>A0ABW2C692_9PSEU</name>
<dbReference type="RefSeq" id="WP_345390890.1">
    <property type="nucleotide sequence ID" value="NZ_BAABLA010000007.1"/>
</dbReference>
<dbReference type="Proteomes" id="UP001596337">
    <property type="component" value="Unassembled WGS sequence"/>
</dbReference>
<organism evidence="1 2">
    <name type="scientific">Haloechinothrix salitolerans</name>
    <dbReference type="NCBI Taxonomy" id="926830"/>
    <lineage>
        <taxon>Bacteria</taxon>
        <taxon>Bacillati</taxon>
        <taxon>Actinomycetota</taxon>
        <taxon>Actinomycetes</taxon>
        <taxon>Pseudonocardiales</taxon>
        <taxon>Pseudonocardiaceae</taxon>
        <taxon>Haloechinothrix</taxon>
    </lineage>
</organism>
<keyword evidence="2" id="KW-1185">Reference proteome</keyword>